<keyword evidence="3" id="KW-1185">Reference proteome</keyword>
<proteinExistence type="predicted"/>
<evidence type="ECO:0000313" key="3">
    <source>
        <dbReference type="Proteomes" id="UP001320420"/>
    </source>
</evidence>
<evidence type="ECO:0000313" key="2">
    <source>
        <dbReference type="EMBL" id="KAK7753844.1"/>
    </source>
</evidence>
<feature type="region of interest" description="Disordered" evidence="1">
    <location>
        <begin position="161"/>
        <end position="181"/>
    </location>
</feature>
<feature type="region of interest" description="Disordered" evidence="1">
    <location>
        <begin position="108"/>
        <end position="127"/>
    </location>
</feature>
<dbReference type="Proteomes" id="UP001320420">
    <property type="component" value="Unassembled WGS sequence"/>
</dbReference>
<accession>A0AAN9YTM2</accession>
<organism evidence="2 3">
    <name type="scientific">Diatrype stigma</name>
    <dbReference type="NCBI Taxonomy" id="117547"/>
    <lineage>
        <taxon>Eukaryota</taxon>
        <taxon>Fungi</taxon>
        <taxon>Dikarya</taxon>
        <taxon>Ascomycota</taxon>
        <taxon>Pezizomycotina</taxon>
        <taxon>Sordariomycetes</taxon>
        <taxon>Xylariomycetidae</taxon>
        <taxon>Xylariales</taxon>
        <taxon>Diatrypaceae</taxon>
        <taxon>Diatrype</taxon>
    </lineage>
</organism>
<feature type="compositionally biased region" description="Polar residues" evidence="1">
    <location>
        <begin position="53"/>
        <end position="64"/>
    </location>
</feature>
<sequence length="203" mass="22849">MLGYEFQWNDADERLQTRSSYRTTHGKDPRASKDDWNVLPPFHRPRPARRTLLFSSVQPRTGNGKSRRRIRTTVSARLEPSDSLGLSSETPFPTAGPRKASQLATLTRRMPHAAEQSGPSDPGQRRAVWVSRPAEGPKGHSFRKTGIGELWGRRHASCVGTPVSAEQRQERGERASIGEGFGGSEMMQAVSRGKHREQIRFWY</sequence>
<protein>
    <submittedName>
        <fullName evidence="2">Uncharacterized protein</fullName>
    </submittedName>
</protein>
<comment type="caution">
    <text evidence="2">The sequence shown here is derived from an EMBL/GenBank/DDBJ whole genome shotgun (WGS) entry which is preliminary data.</text>
</comment>
<dbReference type="AlphaFoldDB" id="A0AAN9YTM2"/>
<feature type="region of interest" description="Disordered" evidence="1">
    <location>
        <begin position="9"/>
        <end position="103"/>
    </location>
</feature>
<gene>
    <name evidence="2" type="ORF">SLS62_004210</name>
</gene>
<name>A0AAN9YTM2_9PEZI</name>
<feature type="compositionally biased region" description="Basic and acidic residues" evidence="1">
    <location>
        <begin position="25"/>
        <end position="36"/>
    </location>
</feature>
<feature type="compositionally biased region" description="Basic and acidic residues" evidence="1">
    <location>
        <begin position="167"/>
        <end position="176"/>
    </location>
</feature>
<evidence type="ECO:0000256" key="1">
    <source>
        <dbReference type="SAM" id="MobiDB-lite"/>
    </source>
</evidence>
<reference evidence="2 3" key="1">
    <citation type="submission" date="2024-02" db="EMBL/GenBank/DDBJ databases">
        <title>De novo assembly and annotation of 12 fungi associated with fruit tree decline syndrome in Ontario, Canada.</title>
        <authorList>
            <person name="Sulman M."/>
            <person name="Ellouze W."/>
            <person name="Ilyukhin E."/>
        </authorList>
    </citation>
    <scope>NUCLEOTIDE SEQUENCE [LARGE SCALE GENOMIC DNA]</scope>
    <source>
        <strain evidence="2 3">M11/M66-122</strain>
    </source>
</reference>
<dbReference type="EMBL" id="JAKJXP020000025">
    <property type="protein sequence ID" value="KAK7753844.1"/>
    <property type="molecule type" value="Genomic_DNA"/>
</dbReference>